<gene>
    <name evidence="6" type="primary">ruvA</name>
    <name evidence="8" type="ORF">J2S20_001231</name>
</gene>
<reference evidence="8" key="1">
    <citation type="submission" date="2023-07" db="EMBL/GenBank/DDBJ databases">
        <title>Genomic Encyclopedia of Type Strains, Phase IV (KMG-IV): sequencing the most valuable type-strain genomes for metagenomic binning, comparative biology and taxonomic classification.</title>
        <authorList>
            <person name="Goeker M."/>
        </authorList>
    </citation>
    <scope>NUCLEOTIDE SEQUENCE</scope>
    <source>
        <strain evidence="8">DSM 19659</strain>
    </source>
</reference>
<evidence type="ECO:0000313" key="9">
    <source>
        <dbReference type="Proteomes" id="UP001241537"/>
    </source>
</evidence>
<keyword evidence="3 6" id="KW-0238">DNA-binding</keyword>
<evidence type="ECO:0000256" key="4">
    <source>
        <dbReference type="ARBA" id="ARBA00023172"/>
    </source>
</evidence>
<keyword evidence="8" id="KW-0547">Nucleotide-binding</keyword>
<dbReference type="InterPro" id="IPR003583">
    <property type="entry name" value="Hlx-hairpin-Hlx_DNA-bd_motif"/>
</dbReference>
<evidence type="ECO:0000256" key="1">
    <source>
        <dbReference type="ARBA" id="ARBA00022490"/>
    </source>
</evidence>
<dbReference type="InterPro" id="IPR000085">
    <property type="entry name" value="RuvA"/>
</dbReference>
<evidence type="ECO:0000313" key="8">
    <source>
        <dbReference type="EMBL" id="MDQ0152539.1"/>
    </source>
</evidence>
<protein>
    <recommendedName>
        <fullName evidence="6">Holliday junction branch migration complex subunit RuvA</fullName>
    </recommendedName>
</protein>
<keyword evidence="1 6" id="KW-0963">Cytoplasm</keyword>
<keyword evidence="9" id="KW-1185">Reference proteome</keyword>
<keyword evidence="8" id="KW-0067">ATP-binding</keyword>
<evidence type="ECO:0000256" key="2">
    <source>
        <dbReference type="ARBA" id="ARBA00022763"/>
    </source>
</evidence>
<dbReference type="InterPro" id="IPR013849">
    <property type="entry name" value="DNA_helicase_Holl-junc_RuvA_I"/>
</dbReference>
<dbReference type="GO" id="GO:0016787">
    <property type="term" value="F:hydrolase activity"/>
    <property type="evidence" value="ECO:0007669"/>
    <property type="project" value="UniProtKB-KW"/>
</dbReference>
<dbReference type="Pfam" id="PF14520">
    <property type="entry name" value="HHH_5"/>
    <property type="match status" value="1"/>
</dbReference>
<comment type="domain">
    <text evidence="6">Has three domains with a flexible linker between the domains II and III and assumes an 'L' shape. Domain III is highly mobile and contacts RuvB.</text>
</comment>
<evidence type="ECO:0000259" key="7">
    <source>
        <dbReference type="SMART" id="SM00278"/>
    </source>
</evidence>
<dbReference type="SMART" id="SM00278">
    <property type="entry name" value="HhH1"/>
    <property type="match status" value="2"/>
</dbReference>
<dbReference type="SUPFAM" id="SSF50249">
    <property type="entry name" value="Nucleic acid-binding proteins"/>
    <property type="match status" value="1"/>
</dbReference>
<dbReference type="Gene3D" id="1.10.150.20">
    <property type="entry name" value="5' to 3' exonuclease, C-terminal subdomain"/>
    <property type="match status" value="1"/>
</dbReference>
<proteinExistence type="inferred from homology"/>
<keyword evidence="4 6" id="KW-0233">DNA recombination</keyword>
<dbReference type="Pfam" id="PF01330">
    <property type="entry name" value="RuvA_N"/>
    <property type="match status" value="1"/>
</dbReference>
<feature type="region of interest" description="Domain III" evidence="6">
    <location>
        <begin position="154"/>
        <end position="204"/>
    </location>
</feature>
<comment type="caution">
    <text evidence="6">Lacks conserved residue(s) required for the propagation of feature annotation.</text>
</comment>
<feature type="domain" description="Helix-hairpin-helix DNA-binding motif class 1" evidence="7">
    <location>
        <begin position="73"/>
        <end position="92"/>
    </location>
</feature>
<dbReference type="HAMAP" id="MF_00031">
    <property type="entry name" value="DNA_HJ_migration_RuvA"/>
    <property type="match status" value="1"/>
</dbReference>
<comment type="subcellular location">
    <subcellularLocation>
        <location evidence="6">Cytoplasm</location>
    </subcellularLocation>
</comment>
<dbReference type="GO" id="GO:0000400">
    <property type="term" value="F:four-way junction DNA binding"/>
    <property type="evidence" value="ECO:0007669"/>
    <property type="project" value="UniProtKB-UniRule"/>
</dbReference>
<dbReference type="GO" id="GO:0048476">
    <property type="term" value="C:Holliday junction resolvase complex"/>
    <property type="evidence" value="ECO:0007669"/>
    <property type="project" value="UniProtKB-UniRule"/>
</dbReference>
<dbReference type="Pfam" id="PF07499">
    <property type="entry name" value="RuvA_C"/>
    <property type="match status" value="1"/>
</dbReference>
<dbReference type="RefSeq" id="WP_106611780.1">
    <property type="nucleotide sequence ID" value="NZ_JAUSTO010000006.1"/>
</dbReference>
<comment type="similarity">
    <text evidence="6">Belongs to the RuvA family.</text>
</comment>
<organism evidence="8 9">
    <name type="scientific">Moryella indoligenes</name>
    <dbReference type="NCBI Taxonomy" id="371674"/>
    <lineage>
        <taxon>Bacteria</taxon>
        <taxon>Bacillati</taxon>
        <taxon>Bacillota</taxon>
        <taxon>Clostridia</taxon>
        <taxon>Lachnospirales</taxon>
        <taxon>Lachnospiraceae</taxon>
        <taxon>Moryella</taxon>
    </lineage>
</organism>
<dbReference type="GO" id="GO:0009378">
    <property type="term" value="F:four-way junction helicase activity"/>
    <property type="evidence" value="ECO:0007669"/>
    <property type="project" value="InterPro"/>
</dbReference>
<dbReference type="CDD" id="cd14332">
    <property type="entry name" value="UBA_RuvA_C"/>
    <property type="match status" value="1"/>
</dbReference>
<keyword evidence="8" id="KW-0347">Helicase</keyword>
<evidence type="ECO:0000256" key="6">
    <source>
        <dbReference type="HAMAP-Rule" id="MF_00031"/>
    </source>
</evidence>
<dbReference type="AlphaFoldDB" id="A0AAE3VA72"/>
<keyword evidence="5 6" id="KW-0234">DNA repair</keyword>
<comment type="caution">
    <text evidence="8">The sequence shown here is derived from an EMBL/GenBank/DDBJ whole genome shotgun (WGS) entry which is preliminary data.</text>
</comment>
<evidence type="ECO:0000256" key="5">
    <source>
        <dbReference type="ARBA" id="ARBA00023204"/>
    </source>
</evidence>
<dbReference type="GO" id="GO:0006281">
    <property type="term" value="P:DNA repair"/>
    <property type="evidence" value="ECO:0007669"/>
    <property type="project" value="UniProtKB-UniRule"/>
</dbReference>
<evidence type="ECO:0000256" key="3">
    <source>
        <dbReference type="ARBA" id="ARBA00023125"/>
    </source>
</evidence>
<dbReference type="Proteomes" id="UP001241537">
    <property type="component" value="Unassembled WGS sequence"/>
</dbReference>
<dbReference type="InterPro" id="IPR036267">
    <property type="entry name" value="RuvA_C_sf"/>
</dbReference>
<comment type="subunit">
    <text evidence="6">Homotetramer. Forms an RuvA(8)-RuvB(12)-Holliday junction (HJ) complex. HJ DNA is sandwiched between 2 RuvA tetramers; dsDNA enters through RuvA and exits via RuvB. An RuvB hexamer assembles on each DNA strand where it exits the tetramer. Each RuvB hexamer is contacted by two RuvA subunits (via domain III) on 2 adjacent RuvB subunits; this complex drives branch migration. In the full resolvosome a probable DNA-RuvA(4)-RuvB(12)-RuvC(2) complex forms which resolves the HJ.</text>
</comment>
<comment type="function">
    <text evidence="6">The RuvA-RuvB-RuvC complex processes Holliday junction (HJ) DNA during genetic recombination and DNA repair, while the RuvA-RuvB complex plays an important role in the rescue of blocked DNA replication forks via replication fork reversal (RFR). RuvA specifically binds to HJ cruciform DNA, conferring on it an open structure. The RuvB hexamer acts as an ATP-dependent pump, pulling dsDNA into and through the RuvAB complex. HJ branch migration allows RuvC to scan DNA until it finds its consensus sequence, where it cleaves and resolves the cruciform DNA.</text>
</comment>
<dbReference type="GO" id="GO:0005737">
    <property type="term" value="C:cytoplasm"/>
    <property type="evidence" value="ECO:0007669"/>
    <property type="project" value="UniProtKB-SubCell"/>
</dbReference>
<dbReference type="Gene3D" id="1.10.8.10">
    <property type="entry name" value="DNA helicase RuvA subunit, C-terminal domain"/>
    <property type="match status" value="1"/>
</dbReference>
<sequence>MISYIRGTLAETQGSLIVVEAGSVGVNINVPLSLVEGLPSVGEEVTIYTCLRVTDDALTLYGFGSRNDLEMFRQLLNVSGIGPKGALGLLSVLTPDELRVAVVTGDAKALTRAPGVGAKTAQRIILDLKDRVSLDELSYMSEQSGGAAASSTSQSAQAQREAIEALVQLGYAPTEAARAVRKVENSSAMDAEAILKAALKGFHF</sequence>
<dbReference type="GO" id="GO:0006310">
    <property type="term" value="P:DNA recombination"/>
    <property type="evidence" value="ECO:0007669"/>
    <property type="project" value="UniProtKB-UniRule"/>
</dbReference>
<dbReference type="SUPFAM" id="SSF47781">
    <property type="entry name" value="RuvA domain 2-like"/>
    <property type="match status" value="1"/>
</dbReference>
<dbReference type="GO" id="GO:0005524">
    <property type="term" value="F:ATP binding"/>
    <property type="evidence" value="ECO:0007669"/>
    <property type="project" value="InterPro"/>
</dbReference>
<dbReference type="InterPro" id="IPR010994">
    <property type="entry name" value="RuvA_2-like"/>
</dbReference>
<dbReference type="NCBIfam" id="TIGR00084">
    <property type="entry name" value="ruvA"/>
    <property type="match status" value="1"/>
</dbReference>
<dbReference type="EMBL" id="JAUSTO010000006">
    <property type="protein sequence ID" value="MDQ0152539.1"/>
    <property type="molecule type" value="Genomic_DNA"/>
</dbReference>
<dbReference type="GO" id="GO:0009379">
    <property type="term" value="C:Holliday junction helicase complex"/>
    <property type="evidence" value="ECO:0007669"/>
    <property type="project" value="InterPro"/>
</dbReference>
<keyword evidence="2 6" id="KW-0227">DNA damage</keyword>
<feature type="region of interest" description="Domain I" evidence="6">
    <location>
        <begin position="1"/>
        <end position="64"/>
    </location>
</feature>
<dbReference type="Gene3D" id="2.40.50.140">
    <property type="entry name" value="Nucleic acid-binding proteins"/>
    <property type="match status" value="1"/>
</dbReference>
<keyword evidence="8" id="KW-0378">Hydrolase</keyword>
<feature type="domain" description="Helix-hairpin-helix DNA-binding motif class 1" evidence="7">
    <location>
        <begin position="108"/>
        <end position="127"/>
    </location>
</feature>
<dbReference type="InterPro" id="IPR012340">
    <property type="entry name" value="NA-bd_OB-fold"/>
</dbReference>
<dbReference type="SUPFAM" id="SSF46929">
    <property type="entry name" value="DNA helicase RuvA subunit, C-terminal domain"/>
    <property type="match status" value="1"/>
</dbReference>
<dbReference type="InterPro" id="IPR011114">
    <property type="entry name" value="RuvA_C"/>
</dbReference>
<accession>A0AAE3VA72</accession>
<name>A0AAE3VA72_9FIRM</name>